<dbReference type="PANTHER" id="PTHR32086">
    <property type="entry name" value="FANCONI ANEMIA GROUP D2 PROTEIN"/>
    <property type="match status" value="1"/>
</dbReference>
<evidence type="ECO:0000313" key="8">
    <source>
        <dbReference type="EMBL" id="KAJ4445373.1"/>
    </source>
</evidence>
<keyword evidence="2" id="KW-1017">Isopeptide bond</keyword>
<keyword evidence="7" id="KW-0472">Membrane</keyword>
<evidence type="ECO:0000256" key="2">
    <source>
        <dbReference type="ARBA" id="ARBA00022499"/>
    </source>
</evidence>
<gene>
    <name evidence="8" type="ORF">ANN_07178</name>
</gene>
<dbReference type="InterPro" id="IPR029448">
    <property type="entry name" value="FANCD2"/>
</dbReference>
<dbReference type="InterPro" id="IPR001888">
    <property type="entry name" value="Transposase_1"/>
</dbReference>
<dbReference type="EMBL" id="JAJSOF020000011">
    <property type="protein sequence ID" value="KAJ4445373.1"/>
    <property type="molecule type" value="Genomic_DNA"/>
</dbReference>
<keyword evidence="7" id="KW-1133">Transmembrane helix</keyword>
<evidence type="ECO:0000313" key="9">
    <source>
        <dbReference type="Proteomes" id="UP001148838"/>
    </source>
</evidence>
<dbReference type="Gene3D" id="3.30.420.10">
    <property type="entry name" value="Ribonuclease H-like superfamily/Ribonuclease H"/>
    <property type="match status" value="1"/>
</dbReference>
<comment type="similarity">
    <text evidence="5">Belongs to the Fanconi anemia protein FANCD2 family.</text>
</comment>
<evidence type="ECO:0000256" key="3">
    <source>
        <dbReference type="ARBA" id="ARBA00022843"/>
    </source>
</evidence>
<reference evidence="8 9" key="1">
    <citation type="journal article" date="2022" name="Allergy">
        <title>Genome assembly and annotation of Periplaneta americana reveal a comprehensive cockroach allergen profile.</title>
        <authorList>
            <person name="Wang L."/>
            <person name="Xiong Q."/>
            <person name="Saelim N."/>
            <person name="Wang L."/>
            <person name="Nong W."/>
            <person name="Wan A.T."/>
            <person name="Shi M."/>
            <person name="Liu X."/>
            <person name="Cao Q."/>
            <person name="Hui J.H.L."/>
            <person name="Sookrung N."/>
            <person name="Leung T.F."/>
            <person name="Tungtrongchitr A."/>
            <person name="Tsui S.K.W."/>
        </authorList>
    </citation>
    <scope>NUCLEOTIDE SEQUENCE [LARGE SCALE GENOMIC DNA]</scope>
    <source>
        <strain evidence="8">PWHHKU_190912</strain>
    </source>
</reference>
<dbReference type="PANTHER" id="PTHR32086:SF0">
    <property type="entry name" value="FANCONI ANEMIA GROUP D2 PROTEIN"/>
    <property type="match status" value="1"/>
</dbReference>
<dbReference type="InterPro" id="IPR036397">
    <property type="entry name" value="RNaseH_sf"/>
</dbReference>
<feature type="compositionally biased region" description="Low complexity" evidence="6">
    <location>
        <begin position="778"/>
        <end position="789"/>
    </location>
</feature>
<feature type="compositionally biased region" description="Basic residues" evidence="6">
    <location>
        <begin position="765"/>
        <end position="777"/>
    </location>
</feature>
<evidence type="ECO:0000256" key="7">
    <source>
        <dbReference type="SAM" id="Phobius"/>
    </source>
</evidence>
<feature type="transmembrane region" description="Helical" evidence="7">
    <location>
        <begin position="385"/>
        <end position="407"/>
    </location>
</feature>
<keyword evidence="9" id="KW-1185">Reference proteome</keyword>
<comment type="caution">
    <text evidence="8">The sequence shown here is derived from an EMBL/GenBank/DDBJ whole genome shotgun (WGS) entry which is preliminary data.</text>
</comment>
<keyword evidence="3" id="KW-0832">Ubl conjugation</keyword>
<accession>A0ABQ8TGI1</accession>
<protein>
    <submittedName>
        <fullName evidence="8">Uncharacterized protein</fullName>
    </submittedName>
</protein>
<feature type="region of interest" description="Disordered" evidence="6">
    <location>
        <begin position="748"/>
        <end position="797"/>
    </location>
</feature>
<evidence type="ECO:0000256" key="1">
    <source>
        <dbReference type="ARBA" id="ARBA00004123"/>
    </source>
</evidence>
<keyword evidence="7" id="KW-0812">Transmembrane</keyword>
<feature type="region of interest" description="Disordered" evidence="6">
    <location>
        <begin position="1303"/>
        <end position="1323"/>
    </location>
</feature>
<evidence type="ECO:0000256" key="6">
    <source>
        <dbReference type="SAM" id="MobiDB-lite"/>
    </source>
</evidence>
<dbReference type="Proteomes" id="UP001148838">
    <property type="component" value="Unassembled WGS sequence"/>
</dbReference>
<name>A0ABQ8TGI1_PERAM</name>
<feature type="compositionally biased region" description="Basic and acidic residues" evidence="6">
    <location>
        <begin position="752"/>
        <end position="764"/>
    </location>
</feature>
<dbReference type="Pfam" id="PF01359">
    <property type="entry name" value="Transposase_1"/>
    <property type="match status" value="1"/>
</dbReference>
<evidence type="ECO:0000256" key="4">
    <source>
        <dbReference type="ARBA" id="ARBA00023242"/>
    </source>
</evidence>
<comment type="subcellular location">
    <subcellularLocation>
        <location evidence="1">Nucleus</location>
    </subcellularLocation>
</comment>
<sequence length="1414" mass="158498">MYKRKSRTPKIGLSPARLVTSTPVSEAAAIENIPFELPTTSQKRKEVDIEKNNASVKRHRPCVSRSYFEEVVTNSGYVFQDGDTTNELSRDQAIFARDVTYYLKKNPLYPKNVENFIEDFEKYCNENSNFKKVLTHTKTSADCKDARGNMQESLVRLLLSIDCLQPRLSEFLLEKVGEFAMTGDEDPDSTTDTPWIRIILRQMRQLEHIVDGKTLNGHLFEVLDAAPLAVVAGLRQNLDLNPSGGIDSSNQILIISTLEKGALRYPKVAEVWLKAILNSHSSSDVNPLDIAVLLLLHSSTKNRKKQVQGVLRNRIKGGIITEAVVEKTFTTLLAAVKTYVKTAIAMATVLLRSPEPAVSYLGSVWFKQMLMHLEHYERRDVIQELLLLIGTGGISLSNLALAVMAGVESCHLLQHIFVLMGLLDNLQDMDLIQVGQVMDLLCSIVYGDGADSTHQDEIHMLIRKHLSSSNVTLKQKGVVGAVMALKHLAISDSESLCDGRSTPSSVDSHLSGRAGRAKELLELVMESVQNHEVCVGLLFDQLAVAVCSCSNLDGSFLKWIAEKTADKFQDYYVKEYLDVSRNGCPQFSLELLEDDYEDVICVDIEGVLKLEKSESSKGDEQKQPLSVMIPQFRLLRSLQFRISNSLESVDGLLGCFVAMPKDLNDLIDDFPRLNHEEQILVLDSLFYCINWFRELVNAFSLLRDQEMQVKVLRRIENIIDLQELLAKGLGYAKSLEYKPPRCHFYADVKSPLQDKPKKPSSTEKKKAKGGGRGKKKGAANTTAADENAAMPGEPKNTATGEVDLSLYKGFFRELDMEVFVSLSKNFVTDKKNAEDGEPVLYPKGLLFLLNDYVTKLDHCLPSTVKRISSLATTNQATLVGYANLDRIASPVIARRAMKLLTYILKKLELTGQYCQELLELNDGIHDGPEMFKEGSAEVKLCFGVLLQAVASTLGWTGFHSNTYSSLLKDCLCAIASRQNKEATNTTSVKELVHVSCEYFLGYATRTLHLTAAENLMRVMQILSNFAPAEAEPRRKLVEICRGFLSRQWHTLDGLPESGGVYNCHLEALVKTYLTSVDDKLSVVGSTSKWVEEEVKNLQNKDSTLTTFPTITKLNFPILYRNLWNALRIGAQQALESSSNNAAKFKVWHSVCSTMATLTSIIREHDHHANRLAYIKSLAGGRQVRDGRTSAESEQHCGRPQTARSAAVVERVRNLVMADHRLTVREIAKEVGVSKDSAHAILRDDLNMNRVAAKFVPKLLSLEQKDLRRDVAQDLLDTANTDPGFLNTVITGDESWVYGYDPETKRQSSQWKHPESPRPKKARQVRSKIKVMLTVFFDVRGIVHHEYAPEGQTVTKEYYHDVLRRLRDAVGRKRPDMWTANNWHLHHDNAPAHSSTLSWPNMELQPFANLPTLQT</sequence>
<organism evidence="8 9">
    <name type="scientific">Periplaneta americana</name>
    <name type="common">American cockroach</name>
    <name type="synonym">Blatta americana</name>
    <dbReference type="NCBI Taxonomy" id="6978"/>
    <lineage>
        <taxon>Eukaryota</taxon>
        <taxon>Metazoa</taxon>
        <taxon>Ecdysozoa</taxon>
        <taxon>Arthropoda</taxon>
        <taxon>Hexapoda</taxon>
        <taxon>Insecta</taxon>
        <taxon>Pterygota</taxon>
        <taxon>Neoptera</taxon>
        <taxon>Polyneoptera</taxon>
        <taxon>Dictyoptera</taxon>
        <taxon>Blattodea</taxon>
        <taxon>Blattoidea</taxon>
        <taxon>Blattidae</taxon>
        <taxon>Blattinae</taxon>
        <taxon>Periplaneta</taxon>
    </lineage>
</organism>
<keyword evidence="4" id="KW-0539">Nucleus</keyword>
<evidence type="ECO:0000256" key="5">
    <source>
        <dbReference type="ARBA" id="ARBA00093456"/>
    </source>
</evidence>
<feature type="compositionally biased region" description="Basic and acidic residues" evidence="6">
    <location>
        <begin position="1303"/>
        <end position="1317"/>
    </location>
</feature>
<proteinExistence type="inferred from homology"/>
<dbReference type="Pfam" id="PF14631">
    <property type="entry name" value="FancD2"/>
    <property type="match status" value="2"/>
</dbReference>